<gene>
    <name evidence="2" type="ORF">C4D60_Mb09t00080</name>
</gene>
<evidence type="ECO:0000256" key="1">
    <source>
        <dbReference type="SAM" id="MobiDB-lite"/>
    </source>
</evidence>
<evidence type="ECO:0000313" key="3">
    <source>
        <dbReference type="Proteomes" id="UP000317650"/>
    </source>
</evidence>
<keyword evidence="3" id="KW-1185">Reference proteome</keyword>
<organism evidence="2 3">
    <name type="scientific">Musa balbisiana</name>
    <name type="common">Banana</name>
    <dbReference type="NCBI Taxonomy" id="52838"/>
    <lineage>
        <taxon>Eukaryota</taxon>
        <taxon>Viridiplantae</taxon>
        <taxon>Streptophyta</taxon>
        <taxon>Embryophyta</taxon>
        <taxon>Tracheophyta</taxon>
        <taxon>Spermatophyta</taxon>
        <taxon>Magnoliopsida</taxon>
        <taxon>Liliopsida</taxon>
        <taxon>Zingiberales</taxon>
        <taxon>Musaceae</taxon>
        <taxon>Musa</taxon>
    </lineage>
</organism>
<evidence type="ECO:0000313" key="2">
    <source>
        <dbReference type="EMBL" id="THU45978.1"/>
    </source>
</evidence>
<dbReference type="AlphaFoldDB" id="A0A4S8ICW2"/>
<protein>
    <submittedName>
        <fullName evidence="2">Uncharacterized protein</fullName>
    </submittedName>
</protein>
<proteinExistence type="predicted"/>
<accession>A0A4S8ICW2</accession>
<dbReference type="EMBL" id="PYDT01000010">
    <property type="protein sequence ID" value="THU45978.1"/>
    <property type="molecule type" value="Genomic_DNA"/>
</dbReference>
<dbReference type="Proteomes" id="UP000317650">
    <property type="component" value="Chromosome 9"/>
</dbReference>
<feature type="region of interest" description="Disordered" evidence="1">
    <location>
        <begin position="1"/>
        <end position="65"/>
    </location>
</feature>
<feature type="compositionally biased region" description="Low complexity" evidence="1">
    <location>
        <begin position="28"/>
        <end position="45"/>
    </location>
</feature>
<feature type="compositionally biased region" description="Basic residues" evidence="1">
    <location>
        <begin position="14"/>
        <end position="26"/>
    </location>
</feature>
<sequence>MLEGASGSQEASRPFKKLKTAVRKVSKGQPLLGGPPWGRLGPHPLVRVRGAQKGRGQSDRLATIP</sequence>
<name>A0A4S8ICW2_MUSBA</name>
<reference evidence="2 3" key="1">
    <citation type="journal article" date="2019" name="Nat. Plants">
        <title>Genome sequencing of Musa balbisiana reveals subgenome evolution and function divergence in polyploid bananas.</title>
        <authorList>
            <person name="Yao X."/>
        </authorList>
    </citation>
    <scope>NUCLEOTIDE SEQUENCE [LARGE SCALE GENOMIC DNA]</scope>
    <source>
        <strain evidence="3">cv. DH-PKW</strain>
        <tissue evidence="2">Leaves</tissue>
    </source>
</reference>
<feature type="compositionally biased region" description="Polar residues" evidence="1">
    <location>
        <begin position="1"/>
        <end position="11"/>
    </location>
</feature>
<comment type="caution">
    <text evidence="2">The sequence shown here is derived from an EMBL/GenBank/DDBJ whole genome shotgun (WGS) entry which is preliminary data.</text>
</comment>